<comment type="caution">
    <text evidence="2">The sequence shown here is derived from an EMBL/GenBank/DDBJ whole genome shotgun (WGS) entry which is preliminary data.</text>
</comment>
<feature type="region of interest" description="Disordered" evidence="1">
    <location>
        <begin position="64"/>
        <end position="205"/>
    </location>
</feature>
<sequence>MSTRPRPRPKPRARVQSSAPPSSPGPSSNSLPPVRKAKTPIVIDDEDEDALFIRKPRTVDAWRKLDRIAEDKPKDKVINLDSSDEEHKTSSSPARKNKKSMMKPRVRQSSNSSLPAWTRDEDALQSSSSESDDELLDFIVPPICGSKRSSREPERRQRKRQRSRSKSLTPPPAVPADKIKDARERVRRMLNEGREPLPTTTFPGR</sequence>
<proteinExistence type="predicted"/>
<evidence type="ECO:0000313" key="2">
    <source>
        <dbReference type="EMBL" id="KAK7690287.1"/>
    </source>
</evidence>
<dbReference type="AlphaFoldDB" id="A0AAW0GF69"/>
<feature type="compositionally biased region" description="Basic residues" evidence="1">
    <location>
        <begin position="95"/>
        <end position="106"/>
    </location>
</feature>
<evidence type="ECO:0000256" key="1">
    <source>
        <dbReference type="SAM" id="MobiDB-lite"/>
    </source>
</evidence>
<organism evidence="2 3">
    <name type="scientific">Cerrena zonata</name>
    <dbReference type="NCBI Taxonomy" id="2478898"/>
    <lineage>
        <taxon>Eukaryota</taxon>
        <taxon>Fungi</taxon>
        <taxon>Dikarya</taxon>
        <taxon>Basidiomycota</taxon>
        <taxon>Agaricomycotina</taxon>
        <taxon>Agaricomycetes</taxon>
        <taxon>Polyporales</taxon>
        <taxon>Cerrenaceae</taxon>
        <taxon>Cerrena</taxon>
    </lineage>
</organism>
<gene>
    <name evidence="2" type="ORF">QCA50_006942</name>
</gene>
<dbReference type="EMBL" id="JASBNA010000007">
    <property type="protein sequence ID" value="KAK7690287.1"/>
    <property type="molecule type" value="Genomic_DNA"/>
</dbReference>
<feature type="region of interest" description="Disordered" evidence="1">
    <location>
        <begin position="1"/>
        <end position="50"/>
    </location>
</feature>
<accession>A0AAW0GF69</accession>
<feature type="compositionally biased region" description="Low complexity" evidence="1">
    <location>
        <begin position="17"/>
        <end position="33"/>
    </location>
</feature>
<reference evidence="2 3" key="1">
    <citation type="submission" date="2022-09" db="EMBL/GenBank/DDBJ databases">
        <authorList>
            <person name="Palmer J.M."/>
        </authorList>
    </citation>
    <scope>NUCLEOTIDE SEQUENCE [LARGE SCALE GENOMIC DNA]</scope>
    <source>
        <strain evidence="2 3">DSM 7382</strain>
    </source>
</reference>
<feature type="compositionally biased region" description="Basic residues" evidence="1">
    <location>
        <begin position="156"/>
        <end position="165"/>
    </location>
</feature>
<feature type="compositionally biased region" description="Basic and acidic residues" evidence="1">
    <location>
        <begin position="177"/>
        <end position="195"/>
    </location>
</feature>
<keyword evidence="3" id="KW-1185">Reference proteome</keyword>
<feature type="compositionally biased region" description="Basic residues" evidence="1">
    <location>
        <begin position="1"/>
        <end position="13"/>
    </location>
</feature>
<dbReference type="Proteomes" id="UP001385951">
    <property type="component" value="Unassembled WGS sequence"/>
</dbReference>
<evidence type="ECO:0000313" key="3">
    <source>
        <dbReference type="Proteomes" id="UP001385951"/>
    </source>
</evidence>
<feature type="compositionally biased region" description="Basic and acidic residues" evidence="1">
    <location>
        <begin position="64"/>
        <end position="78"/>
    </location>
</feature>
<protein>
    <submittedName>
        <fullName evidence="2">Uncharacterized protein</fullName>
    </submittedName>
</protein>
<name>A0AAW0GF69_9APHY</name>